<protein>
    <recommendedName>
        <fullName evidence="9">Centromere protein I</fullName>
    </recommendedName>
</protein>
<dbReference type="PANTHER" id="PTHR48208">
    <property type="entry name" value="CENTROMERE PROTEIN I"/>
    <property type="match status" value="1"/>
</dbReference>
<dbReference type="GO" id="GO:0034080">
    <property type="term" value="P:CENP-A containing chromatin assembly"/>
    <property type="evidence" value="ECO:0007669"/>
    <property type="project" value="TreeGrafter"/>
</dbReference>
<evidence type="ECO:0008006" key="9">
    <source>
        <dbReference type="Google" id="ProtNLM"/>
    </source>
</evidence>
<keyword evidence="8" id="KW-1185">Reference proteome</keyword>
<evidence type="ECO:0000256" key="2">
    <source>
        <dbReference type="ARBA" id="ARBA00004584"/>
    </source>
</evidence>
<evidence type="ECO:0000256" key="5">
    <source>
        <dbReference type="ARBA" id="ARBA00023242"/>
    </source>
</evidence>
<sequence>MLEEVDNAVKFLVESGKKRPRDIPQQQLQDNVKVLERASLHGLTHSQLDTLAFKVVFTDAFNTQVRRRLLYCLVAEGKDYPLHLVPYAISDANVVPTNVVWQRAVLVWLLGMLEYGIFFSGDSSIRICYTSIFNQIGHFHLNSLACKILTLVTTREDVTPFRANTLMRLKHKVGFYVPVSQLLRLYKLFRPDIVGGNLSDRRLTTSCPKSFREALLAARHRLQEALGDMLGLEGSGEIWRDGTSVDRINLYQRKTAIPQPHIHKFAITMEEKQRKVIYVSQYRKFGEMVKGIEEHQNWEWPSNPASHLVYPLILSLFRSHQPHVLINLTNWLEIALRTEVTNNMGNPGKERRSRLLDATLELCRVAATPLPFPVINHFIHEFISTGWDFHQDSNKVLRLLEYVGFTSPEFLTETLLKVVSQLTCRVSLSSWCHVVDAITTTAASWCLMEYHDTTNNNMVVRPQELYHVKYGVGLWYLTRHLEKIFKAAVLTYQAHPLCLHSILDYYVKVNGYCEELGLSLAYFPPVLITLTILTHTDLAATHRLGLLMVSMRKASVRLQAEKLADDVEEQLRVEALESMEGVNSVLRLFFSALYKGKFLTAAWEKDLSQFYSFHFLDDIRRRSNANKALSITNALSYFPYYGTLMLDETDEEIQFADKQEKVIAQLREAGLTGIENCILEYKK</sequence>
<evidence type="ECO:0000313" key="7">
    <source>
        <dbReference type="EMBL" id="KAK3866277.1"/>
    </source>
</evidence>
<keyword evidence="5" id="KW-0539">Nucleus</keyword>
<dbReference type="InterPro" id="IPR012485">
    <property type="entry name" value="CENP-I"/>
</dbReference>
<dbReference type="Proteomes" id="UP001286313">
    <property type="component" value="Unassembled WGS sequence"/>
</dbReference>
<dbReference type="GO" id="GO:0000939">
    <property type="term" value="C:inner kinetochore"/>
    <property type="evidence" value="ECO:0007669"/>
    <property type="project" value="TreeGrafter"/>
</dbReference>
<dbReference type="GO" id="GO:0005634">
    <property type="term" value="C:nucleus"/>
    <property type="evidence" value="ECO:0007669"/>
    <property type="project" value="UniProtKB-SubCell"/>
</dbReference>
<dbReference type="AlphaFoldDB" id="A0AAE1F2V5"/>
<dbReference type="EMBL" id="JAWQEG010003426">
    <property type="protein sequence ID" value="KAK3866277.1"/>
    <property type="molecule type" value="Genomic_DNA"/>
</dbReference>
<evidence type="ECO:0000256" key="4">
    <source>
        <dbReference type="ARBA" id="ARBA00022454"/>
    </source>
</evidence>
<dbReference type="Pfam" id="PF07778">
    <property type="entry name" value="CENP-I"/>
    <property type="match status" value="1"/>
</dbReference>
<accession>A0AAE1F2V5</accession>
<evidence type="ECO:0000256" key="3">
    <source>
        <dbReference type="ARBA" id="ARBA00005470"/>
    </source>
</evidence>
<reference evidence="7" key="1">
    <citation type="submission" date="2023-10" db="EMBL/GenBank/DDBJ databases">
        <title>Genome assemblies of two species of porcelain crab, Petrolisthes cinctipes and Petrolisthes manimaculis (Anomura: Porcellanidae).</title>
        <authorList>
            <person name="Angst P."/>
        </authorList>
    </citation>
    <scope>NUCLEOTIDE SEQUENCE</scope>
    <source>
        <strain evidence="7">PB745_01</strain>
        <tissue evidence="7">Gill</tissue>
    </source>
</reference>
<name>A0AAE1F2V5_PETCI</name>
<keyword evidence="4" id="KW-0158">Chromosome</keyword>
<evidence type="ECO:0000256" key="6">
    <source>
        <dbReference type="ARBA" id="ARBA00023328"/>
    </source>
</evidence>
<evidence type="ECO:0000256" key="1">
    <source>
        <dbReference type="ARBA" id="ARBA00004123"/>
    </source>
</evidence>
<evidence type="ECO:0000313" key="8">
    <source>
        <dbReference type="Proteomes" id="UP001286313"/>
    </source>
</evidence>
<gene>
    <name evidence="7" type="ORF">Pcinc_028183</name>
</gene>
<dbReference type="GO" id="GO:0000070">
    <property type="term" value="P:mitotic sister chromatid segregation"/>
    <property type="evidence" value="ECO:0007669"/>
    <property type="project" value="TreeGrafter"/>
</dbReference>
<proteinExistence type="inferred from homology"/>
<organism evidence="7 8">
    <name type="scientific">Petrolisthes cinctipes</name>
    <name type="common">Flat porcelain crab</name>
    <dbReference type="NCBI Taxonomy" id="88211"/>
    <lineage>
        <taxon>Eukaryota</taxon>
        <taxon>Metazoa</taxon>
        <taxon>Ecdysozoa</taxon>
        <taxon>Arthropoda</taxon>
        <taxon>Crustacea</taxon>
        <taxon>Multicrustacea</taxon>
        <taxon>Malacostraca</taxon>
        <taxon>Eumalacostraca</taxon>
        <taxon>Eucarida</taxon>
        <taxon>Decapoda</taxon>
        <taxon>Pleocyemata</taxon>
        <taxon>Anomura</taxon>
        <taxon>Galatheoidea</taxon>
        <taxon>Porcellanidae</taxon>
        <taxon>Petrolisthes</taxon>
    </lineage>
</organism>
<comment type="caution">
    <text evidence="7">The sequence shown here is derived from an EMBL/GenBank/DDBJ whole genome shotgun (WGS) entry which is preliminary data.</text>
</comment>
<dbReference type="PANTHER" id="PTHR48208:SF2">
    <property type="entry name" value="CENTROMERE PROTEIN I"/>
    <property type="match status" value="1"/>
</dbReference>
<keyword evidence="6" id="KW-0137">Centromere</keyword>
<comment type="subcellular location">
    <subcellularLocation>
        <location evidence="2">Chromosome</location>
        <location evidence="2">Centromere</location>
    </subcellularLocation>
    <subcellularLocation>
        <location evidence="1">Nucleus</location>
    </subcellularLocation>
</comment>
<comment type="similarity">
    <text evidence="3">Belongs to the CENP-I/CTF3 family.</text>
</comment>